<reference evidence="2" key="1">
    <citation type="submission" date="2016-10" db="EMBL/GenBank/DDBJ databases">
        <authorList>
            <person name="Benchimol M."/>
            <person name="Almeida L.G."/>
            <person name="Vasconcelos A.T."/>
            <person name="Perreira-Neves A."/>
            <person name="Rosa I.A."/>
            <person name="Tasca T."/>
            <person name="Bogo M.R."/>
            <person name="de Souza W."/>
        </authorList>
    </citation>
    <scope>NUCLEOTIDE SEQUENCE [LARGE SCALE GENOMIC DNA]</scope>
    <source>
        <strain evidence="2">K</strain>
    </source>
</reference>
<dbReference type="AlphaFoldDB" id="A0A1J4KVY7"/>
<dbReference type="VEuPathDB" id="TrichDB:TRFO_14160"/>
<evidence type="ECO:0000313" key="2">
    <source>
        <dbReference type="EMBL" id="OHT15395.1"/>
    </source>
</evidence>
<feature type="domain" description="Initiator binding" evidence="1">
    <location>
        <begin position="93"/>
        <end position="156"/>
    </location>
</feature>
<organism evidence="2 3">
    <name type="scientific">Tritrichomonas foetus</name>
    <dbReference type="NCBI Taxonomy" id="1144522"/>
    <lineage>
        <taxon>Eukaryota</taxon>
        <taxon>Metamonada</taxon>
        <taxon>Parabasalia</taxon>
        <taxon>Tritrichomonadida</taxon>
        <taxon>Tritrichomonadidae</taxon>
        <taxon>Tritrichomonas</taxon>
    </lineage>
</organism>
<keyword evidence="3" id="KW-1185">Reference proteome</keyword>
<dbReference type="EMBL" id="MLAK01000229">
    <property type="protein sequence ID" value="OHT15395.1"/>
    <property type="molecule type" value="Genomic_DNA"/>
</dbReference>
<evidence type="ECO:0000259" key="1">
    <source>
        <dbReference type="Pfam" id="PF10416"/>
    </source>
</evidence>
<dbReference type="Pfam" id="PF10416">
    <property type="entry name" value="IBD"/>
    <property type="match status" value="1"/>
</dbReference>
<evidence type="ECO:0000313" key="3">
    <source>
        <dbReference type="Proteomes" id="UP000179807"/>
    </source>
</evidence>
<name>A0A1J4KVY7_9EUKA</name>
<dbReference type="Proteomes" id="UP000179807">
    <property type="component" value="Unassembled WGS sequence"/>
</dbReference>
<protein>
    <recommendedName>
        <fullName evidence="1">Initiator binding domain-containing protein</fullName>
    </recommendedName>
</protein>
<dbReference type="GeneID" id="94832344"/>
<proteinExistence type="predicted"/>
<accession>A0A1J4KVY7</accession>
<sequence>MFFPITHINFPLETFALTADDRAAFRELKAFFQKNRDNSCCRHQSSFRDEFEKILDFVNRSTDHRQARALLSGAIQGNLLDNNINNTGNKDRNYICVNSRQLQNLMGRSKSSVNNGLQQLGYSSMKPESKSKSYLLSTLPILLKDAALFRQWTVRSRIHELKVLPTPKIDRPIYSNIFDKFEIEAENDPLKTFSFVQEPEFEVPDLAPPIDLSWL</sequence>
<dbReference type="InterPro" id="IPR018845">
    <property type="entry name" value="Initiator-bd"/>
</dbReference>
<comment type="caution">
    <text evidence="2">The sequence shown here is derived from an EMBL/GenBank/DDBJ whole genome shotgun (WGS) entry which is preliminary data.</text>
</comment>
<gene>
    <name evidence="2" type="ORF">TRFO_14160</name>
</gene>
<dbReference type="RefSeq" id="XP_068368531.1">
    <property type="nucleotide sequence ID" value="XM_068497640.1"/>
</dbReference>